<dbReference type="PRINTS" id="PR01415">
    <property type="entry name" value="ANKYRIN"/>
</dbReference>
<dbReference type="PANTHER" id="PTHR24198">
    <property type="entry name" value="ANKYRIN REPEAT AND PROTEIN KINASE DOMAIN-CONTAINING PROTEIN"/>
    <property type="match status" value="1"/>
</dbReference>
<dbReference type="PROSITE" id="PS50088">
    <property type="entry name" value="ANK_REPEAT"/>
    <property type="match status" value="3"/>
</dbReference>
<dbReference type="HOGENOM" id="CLU_724258_0_0_1"/>
<dbReference type="Pfam" id="PF12796">
    <property type="entry name" value="Ank_2"/>
    <property type="match status" value="2"/>
</dbReference>
<evidence type="ECO:0000313" key="4">
    <source>
        <dbReference type="Proteomes" id="UP000015103"/>
    </source>
</evidence>
<dbReference type="InterPro" id="IPR002110">
    <property type="entry name" value="Ankyrin_rpt"/>
</dbReference>
<evidence type="ECO:0000256" key="2">
    <source>
        <dbReference type="ARBA" id="ARBA00023043"/>
    </source>
</evidence>
<reference evidence="3" key="1">
    <citation type="submission" date="2015-05" db="UniProtKB">
        <authorList>
            <consortium name="EnsemblMetazoa"/>
        </authorList>
    </citation>
    <scope>IDENTIFICATION</scope>
</reference>
<protein>
    <submittedName>
        <fullName evidence="3">ANK_REP_REGION domain-containing protein</fullName>
    </submittedName>
</protein>
<dbReference type="PANTHER" id="PTHR24198:SF165">
    <property type="entry name" value="ANKYRIN REPEAT-CONTAINING PROTEIN-RELATED"/>
    <property type="match status" value="1"/>
</dbReference>
<proteinExistence type="predicted"/>
<keyword evidence="4" id="KW-1185">Reference proteome</keyword>
<dbReference type="Proteomes" id="UP000015103">
    <property type="component" value="Unassembled WGS sequence"/>
</dbReference>
<dbReference type="SUPFAM" id="SSF48403">
    <property type="entry name" value="Ankyrin repeat"/>
    <property type="match status" value="1"/>
</dbReference>
<dbReference type="eggNOG" id="KOG4177">
    <property type="taxonomic scope" value="Eukaryota"/>
</dbReference>
<accession>T1ID43</accession>
<keyword evidence="1" id="KW-0677">Repeat</keyword>
<dbReference type="InParanoid" id="T1ID43"/>
<name>T1ID43_RHOPR</name>
<dbReference type="SMART" id="SM00248">
    <property type="entry name" value="ANK"/>
    <property type="match status" value="6"/>
</dbReference>
<dbReference type="AlphaFoldDB" id="T1ID43"/>
<dbReference type="VEuPathDB" id="VectorBase:RPRC014213"/>
<keyword evidence="2" id="KW-0040">ANK repeat</keyword>
<evidence type="ECO:0000313" key="3">
    <source>
        <dbReference type="EnsemblMetazoa" id="RPRC014213-PA"/>
    </source>
</evidence>
<dbReference type="InterPro" id="IPR036770">
    <property type="entry name" value="Ankyrin_rpt-contain_sf"/>
</dbReference>
<organism evidence="3 4">
    <name type="scientific">Rhodnius prolixus</name>
    <name type="common">Triatomid bug</name>
    <dbReference type="NCBI Taxonomy" id="13249"/>
    <lineage>
        <taxon>Eukaryota</taxon>
        <taxon>Metazoa</taxon>
        <taxon>Ecdysozoa</taxon>
        <taxon>Arthropoda</taxon>
        <taxon>Hexapoda</taxon>
        <taxon>Insecta</taxon>
        <taxon>Pterygota</taxon>
        <taxon>Neoptera</taxon>
        <taxon>Paraneoptera</taxon>
        <taxon>Hemiptera</taxon>
        <taxon>Heteroptera</taxon>
        <taxon>Panheteroptera</taxon>
        <taxon>Cimicomorpha</taxon>
        <taxon>Reduviidae</taxon>
        <taxon>Triatominae</taxon>
        <taxon>Rhodnius</taxon>
    </lineage>
</organism>
<evidence type="ECO:0000256" key="1">
    <source>
        <dbReference type="ARBA" id="ARBA00022737"/>
    </source>
</evidence>
<dbReference type="PROSITE" id="PS50297">
    <property type="entry name" value="ANK_REP_REGION"/>
    <property type="match status" value="3"/>
</dbReference>
<dbReference type="EMBL" id="ACPB03022134">
    <property type="status" value="NOT_ANNOTATED_CDS"/>
    <property type="molecule type" value="Genomic_DNA"/>
</dbReference>
<dbReference type="Gene3D" id="1.25.40.20">
    <property type="entry name" value="Ankyrin repeat-containing domain"/>
    <property type="match status" value="2"/>
</dbReference>
<dbReference type="STRING" id="13249.T1ID43"/>
<dbReference type="EMBL" id="ACPB03022133">
    <property type="status" value="NOT_ANNOTATED_CDS"/>
    <property type="molecule type" value="Genomic_DNA"/>
</dbReference>
<dbReference type="OMA" id="HLEICTI"/>
<dbReference type="Pfam" id="PF00023">
    <property type="entry name" value="Ank"/>
    <property type="match status" value="1"/>
</dbReference>
<sequence length="382" mass="43186">MSAESRIIRNKTVIIKFIPGELPKKVKLLLTSTLYNDINGVRRALRFVDVNSSGSDLVTAIHLVAEKGYTEMAKFLVTVKGINLNLRTVYGNTPLKLSVYHNHFKITIILLEAGADPNALSLFDMTPLHTATFHGRLPFVEALIEYKADVNVIDCFDRTPLYMSLISYPSESITYLLLKVGANPNFKNKAQLSLLHLASLGAHSMLQVFTVATLLYFGADVNAKDIKQETPLHKAALSGYTPLINLLVQNGADINEKNIWGQTPMNIAKIHKNTSAIRILEELEDEHIYQELTLLNFPLNENLAQEYLRVQTDMAFLSTKLNKLSERLTLSEENEEEEIRKMESEKKSLVDLRKSLQHQLEVIRSQRNTGRECHPHHHAHPT</sequence>
<dbReference type="EnsemblMetazoa" id="RPRC014213-RA">
    <property type="protein sequence ID" value="RPRC014213-PA"/>
    <property type="gene ID" value="RPRC014213"/>
</dbReference>